<evidence type="ECO:0000256" key="13">
    <source>
        <dbReference type="PROSITE-ProRule" id="PRU01343"/>
    </source>
</evidence>
<evidence type="ECO:0000256" key="6">
    <source>
        <dbReference type="ARBA" id="ARBA00022801"/>
    </source>
</evidence>
<dbReference type="Pfam" id="PF03372">
    <property type="entry name" value="Exo_endo_phos"/>
    <property type="match status" value="1"/>
</dbReference>
<evidence type="ECO:0000256" key="4">
    <source>
        <dbReference type="ARBA" id="ARBA00022723"/>
    </source>
</evidence>
<evidence type="ECO:0000256" key="11">
    <source>
        <dbReference type="PIRSR" id="PIRSR604808-2"/>
    </source>
</evidence>
<feature type="active site" description="Proton acceptor" evidence="10">
    <location>
        <position position="313"/>
    </location>
</feature>
<name>A0A6A6XCF2_9PLEO</name>
<feature type="region of interest" description="Disordered" evidence="14">
    <location>
        <begin position="382"/>
        <end position="514"/>
    </location>
</feature>
<dbReference type="InterPro" id="IPR005135">
    <property type="entry name" value="Endo/exonuclease/phosphatase"/>
</dbReference>
<evidence type="ECO:0000256" key="10">
    <source>
        <dbReference type="PIRSR" id="PIRSR604808-1"/>
    </source>
</evidence>
<feature type="binding site" evidence="11">
    <location>
        <position position="195"/>
    </location>
    <ligand>
        <name>Mg(2+)</name>
        <dbReference type="ChEBI" id="CHEBI:18420"/>
        <label>1</label>
    </ligand>
</feature>
<evidence type="ECO:0000259" key="15">
    <source>
        <dbReference type="PROSITE" id="PS51999"/>
    </source>
</evidence>
<feature type="site" description="Important for catalytic activity" evidence="12">
    <location>
        <position position="287"/>
    </location>
</feature>
<dbReference type="GO" id="GO:0008081">
    <property type="term" value="F:phosphoric diester hydrolase activity"/>
    <property type="evidence" value="ECO:0007669"/>
    <property type="project" value="TreeGrafter"/>
</dbReference>
<evidence type="ECO:0000256" key="7">
    <source>
        <dbReference type="ARBA" id="ARBA00022833"/>
    </source>
</evidence>
<dbReference type="GO" id="GO:0008270">
    <property type="term" value="F:zinc ion binding"/>
    <property type="evidence" value="ECO:0007669"/>
    <property type="project" value="UniProtKB-KW"/>
</dbReference>
<dbReference type="EMBL" id="MU001930">
    <property type="protein sequence ID" value="KAF2793377.1"/>
    <property type="molecule type" value="Genomic_DNA"/>
</dbReference>
<evidence type="ECO:0000256" key="5">
    <source>
        <dbReference type="ARBA" id="ARBA00022771"/>
    </source>
</evidence>
<dbReference type="Gene3D" id="3.60.10.10">
    <property type="entry name" value="Endonuclease/exonuclease/phosphatase"/>
    <property type="match status" value="1"/>
</dbReference>
<evidence type="ECO:0000256" key="1">
    <source>
        <dbReference type="ARBA" id="ARBA00001936"/>
    </source>
</evidence>
<gene>
    <name evidence="16" type="ORF">K505DRAFT_375381</name>
</gene>
<keyword evidence="17" id="KW-1185">Reference proteome</keyword>
<dbReference type="PROSITE" id="PS51435">
    <property type="entry name" value="AP_NUCLEASE_F1_4"/>
    <property type="match status" value="1"/>
</dbReference>
<keyword evidence="7" id="KW-0862">Zinc</keyword>
<dbReference type="PROSITE" id="PS00728">
    <property type="entry name" value="AP_NUCLEASE_F1_3"/>
    <property type="match status" value="1"/>
</dbReference>
<feature type="binding site" evidence="11">
    <location>
        <position position="312"/>
    </location>
    <ligand>
        <name>Mg(2+)</name>
        <dbReference type="ChEBI" id="CHEBI:18420"/>
        <label>1</label>
    </ligand>
</feature>
<sequence length="626" mass="69707">MVRITTWNVNGIRNPFSYQPWRATRSFNAMFDILEADIVIMQELKIQRKDLRDDMVLVPGWDCFFSLPKHKKGYSGVGIYTRQAACAPIRAEEGLLGVLCPPGSSTPYRDLPDDACIGGYPSVSQIADLGVDPASLDAEGRCVVIEFPAFVLFGIYSPANSNGLRDDFRYGFICALDTRIRNLAKMGKKIILTGDLNVSREEIDTAKADEHMHKEGITREDYYNAPNRRIFNQLLEHGKVLGERDEEREKPVLWDLCREFHPNREGMFTHWEQKINARPANFGSRIDYVVCSIDISSWFSESNIQEGLAGSDHCPVYASTKDMIDWHGAQTHILDIMNPKGMFENGKRLREYNPTKDLLPFSGKLLPEFDRRRSIKDMFAKKSAPVVSTSAPKASPASQDGITPSNPEGDWARAPVQTGDTVRRPVASVSPLKSPAKRRQPAPAASRSVKRSKSILGSSSSQSHPKSKGQQSLRGFFTAKSTEADPESSIEATPRVPDASTNSIEPPDTANATPSFLDLAEPFIDPEASKESWTKLFTKKPPPRCEDHSEPCISLTTKKPGVNCGRQFWICPRPIGPTGQKEKGTQWRCGTFIWASDWNAPGVEQNSLAQAHPVPPRENVPYGSQR</sequence>
<comment type="similarity">
    <text evidence="2">Belongs to the DNA repair enzymes AP/ExoA family.</text>
</comment>
<dbReference type="GO" id="GO:0005634">
    <property type="term" value="C:nucleus"/>
    <property type="evidence" value="ECO:0007669"/>
    <property type="project" value="TreeGrafter"/>
</dbReference>
<dbReference type="InterPro" id="IPR020847">
    <property type="entry name" value="AP_endonuclease_F1_BS"/>
</dbReference>
<feature type="region of interest" description="Disordered" evidence="14">
    <location>
        <begin position="604"/>
        <end position="626"/>
    </location>
</feature>
<feature type="binding site" evidence="11">
    <location>
        <position position="313"/>
    </location>
    <ligand>
        <name>Mg(2+)</name>
        <dbReference type="ChEBI" id="CHEBI:18420"/>
        <label>1</label>
    </ligand>
</feature>
<feature type="site" description="Transition state stabilizer" evidence="12">
    <location>
        <position position="197"/>
    </location>
</feature>
<evidence type="ECO:0000256" key="14">
    <source>
        <dbReference type="SAM" id="MobiDB-lite"/>
    </source>
</evidence>
<evidence type="ECO:0000256" key="12">
    <source>
        <dbReference type="PIRSR" id="PIRSR604808-3"/>
    </source>
</evidence>
<dbReference type="AlphaFoldDB" id="A0A6A6XCF2"/>
<dbReference type="SUPFAM" id="SSF56219">
    <property type="entry name" value="DNase I-like"/>
    <property type="match status" value="1"/>
</dbReference>
<dbReference type="InterPro" id="IPR004808">
    <property type="entry name" value="AP_endonuc_1"/>
</dbReference>
<keyword evidence="9" id="KW-0539">Nucleus</keyword>
<comment type="cofactor">
    <cofactor evidence="1">
        <name>Mn(2+)</name>
        <dbReference type="ChEBI" id="CHEBI:29035"/>
    </cofactor>
</comment>
<keyword evidence="5 13" id="KW-0863">Zinc-finger</keyword>
<feature type="compositionally biased region" description="Polar residues" evidence="14">
    <location>
        <begin position="499"/>
        <end position="514"/>
    </location>
</feature>
<accession>A0A6A6XCF2</accession>
<dbReference type="GO" id="GO:0006284">
    <property type="term" value="P:base-excision repair"/>
    <property type="evidence" value="ECO:0007669"/>
    <property type="project" value="TreeGrafter"/>
</dbReference>
<dbReference type="Proteomes" id="UP000799757">
    <property type="component" value="Unassembled WGS sequence"/>
</dbReference>
<protein>
    <recommendedName>
        <fullName evidence="3">DNA-(apurinic or apyrimidinic site) endonuclease 2</fullName>
    </recommendedName>
</protein>
<keyword evidence="4 11" id="KW-0479">Metal-binding</keyword>
<dbReference type="FunFam" id="3.60.10.10:FF:000079">
    <property type="entry name" value="DNA-(apurinic or apyrimidinic site) lyase"/>
    <property type="match status" value="1"/>
</dbReference>
<dbReference type="OrthoDB" id="391817at2759"/>
<feature type="active site" description="Proton donor/acceptor" evidence="10">
    <location>
        <position position="195"/>
    </location>
</feature>
<feature type="active site" evidence="10">
    <location>
        <position position="156"/>
    </location>
</feature>
<evidence type="ECO:0000256" key="2">
    <source>
        <dbReference type="ARBA" id="ARBA00007092"/>
    </source>
</evidence>
<evidence type="ECO:0000256" key="3">
    <source>
        <dbReference type="ARBA" id="ARBA00013541"/>
    </source>
</evidence>
<feature type="compositionally biased region" description="Low complexity" evidence="14">
    <location>
        <begin position="454"/>
        <end position="472"/>
    </location>
</feature>
<comment type="cofactor">
    <cofactor evidence="11">
        <name>Mg(2+)</name>
        <dbReference type="ChEBI" id="CHEBI:18420"/>
    </cofactor>
    <cofactor evidence="11">
        <name>Mn(2+)</name>
        <dbReference type="ChEBI" id="CHEBI:29035"/>
    </cofactor>
    <text evidence="11">Probably binds two magnesium or manganese ions per subunit.</text>
</comment>
<dbReference type="GO" id="GO:0003906">
    <property type="term" value="F:DNA-(apurinic or apyrimidinic site) endonuclease activity"/>
    <property type="evidence" value="ECO:0007669"/>
    <property type="project" value="TreeGrafter"/>
</dbReference>
<keyword evidence="8 11" id="KW-0460">Magnesium</keyword>
<proteinExistence type="inferred from homology"/>
<dbReference type="InterPro" id="IPR010666">
    <property type="entry name" value="Znf_GRF"/>
</dbReference>
<dbReference type="PROSITE" id="PS00726">
    <property type="entry name" value="AP_NUCLEASE_F1_1"/>
    <property type="match status" value="1"/>
</dbReference>
<dbReference type="GO" id="GO:0008311">
    <property type="term" value="F:double-stranded DNA 3'-5' DNA exonuclease activity"/>
    <property type="evidence" value="ECO:0007669"/>
    <property type="project" value="TreeGrafter"/>
</dbReference>
<dbReference type="PANTHER" id="PTHR22748:SF4">
    <property type="entry name" value="DNA-(APURINIC OR APYRIMIDINIC SITE) ENDONUCLEASE 2"/>
    <property type="match status" value="1"/>
</dbReference>
<evidence type="ECO:0000313" key="17">
    <source>
        <dbReference type="Proteomes" id="UP000799757"/>
    </source>
</evidence>
<feature type="compositionally biased region" description="Polar residues" evidence="14">
    <location>
        <begin position="386"/>
        <end position="406"/>
    </location>
</feature>
<feature type="binding site" evidence="11">
    <location>
        <position position="8"/>
    </location>
    <ligand>
        <name>Mg(2+)</name>
        <dbReference type="ChEBI" id="CHEBI:18420"/>
        <label>1</label>
    </ligand>
</feature>
<reference evidence="16" key="1">
    <citation type="journal article" date="2020" name="Stud. Mycol.">
        <title>101 Dothideomycetes genomes: a test case for predicting lifestyles and emergence of pathogens.</title>
        <authorList>
            <person name="Haridas S."/>
            <person name="Albert R."/>
            <person name="Binder M."/>
            <person name="Bloem J."/>
            <person name="Labutti K."/>
            <person name="Salamov A."/>
            <person name="Andreopoulos B."/>
            <person name="Baker S."/>
            <person name="Barry K."/>
            <person name="Bills G."/>
            <person name="Bluhm B."/>
            <person name="Cannon C."/>
            <person name="Castanera R."/>
            <person name="Culley D."/>
            <person name="Daum C."/>
            <person name="Ezra D."/>
            <person name="Gonzalez J."/>
            <person name="Henrissat B."/>
            <person name="Kuo A."/>
            <person name="Liang C."/>
            <person name="Lipzen A."/>
            <person name="Lutzoni F."/>
            <person name="Magnuson J."/>
            <person name="Mondo S."/>
            <person name="Nolan M."/>
            <person name="Ohm R."/>
            <person name="Pangilinan J."/>
            <person name="Park H.-J."/>
            <person name="Ramirez L."/>
            <person name="Alfaro M."/>
            <person name="Sun H."/>
            <person name="Tritt A."/>
            <person name="Yoshinaga Y."/>
            <person name="Zwiers L.-H."/>
            <person name="Turgeon B."/>
            <person name="Goodwin S."/>
            <person name="Spatafora J."/>
            <person name="Crous P."/>
            <person name="Grigoriev I."/>
        </authorList>
    </citation>
    <scope>NUCLEOTIDE SEQUENCE</scope>
    <source>
        <strain evidence="16">CBS 109.77</strain>
    </source>
</reference>
<dbReference type="PANTHER" id="PTHR22748">
    <property type="entry name" value="AP ENDONUCLEASE"/>
    <property type="match status" value="1"/>
</dbReference>
<feature type="binding site" evidence="11">
    <location>
        <position position="43"/>
    </location>
    <ligand>
        <name>Mg(2+)</name>
        <dbReference type="ChEBI" id="CHEBI:18420"/>
        <label>1</label>
    </ligand>
</feature>
<dbReference type="GO" id="GO:0003677">
    <property type="term" value="F:DNA binding"/>
    <property type="evidence" value="ECO:0007669"/>
    <property type="project" value="InterPro"/>
</dbReference>
<keyword evidence="6" id="KW-0378">Hydrolase</keyword>
<dbReference type="InterPro" id="IPR036691">
    <property type="entry name" value="Endo/exonu/phosph_ase_sf"/>
</dbReference>
<feature type="site" description="Interaction with DNA substrate" evidence="12">
    <location>
        <position position="313"/>
    </location>
</feature>
<evidence type="ECO:0000256" key="8">
    <source>
        <dbReference type="ARBA" id="ARBA00022842"/>
    </source>
</evidence>
<keyword evidence="11" id="KW-0464">Manganese</keyword>
<feature type="domain" description="GRF-type" evidence="15">
    <location>
        <begin position="545"/>
        <end position="598"/>
    </location>
</feature>
<dbReference type="PROSITE" id="PS51999">
    <property type="entry name" value="ZF_GRF"/>
    <property type="match status" value="1"/>
</dbReference>
<organism evidence="16 17">
    <name type="scientific">Melanomma pulvis-pyrius CBS 109.77</name>
    <dbReference type="NCBI Taxonomy" id="1314802"/>
    <lineage>
        <taxon>Eukaryota</taxon>
        <taxon>Fungi</taxon>
        <taxon>Dikarya</taxon>
        <taxon>Ascomycota</taxon>
        <taxon>Pezizomycotina</taxon>
        <taxon>Dothideomycetes</taxon>
        <taxon>Pleosporomycetidae</taxon>
        <taxon>Pleosporales</taxon>
        <taxon>Melanommataceae</taxon>
        <taxon>Melanomma</taxon>
    </lineage>
</organism>
<evidence type="ECO:0000256" key="9">
    <source>
        <dbReference type="ARBA" id="ARBA00023242"/>
    </source>
</evidence>
<feature type="binding site" evidence="11">
    <location>
        <position position="197"/>
    </location>
    <ligand>
        <name>Mg(2+)</name>
        <dbReference type="ChEBI" id="CHEBI:18420"/>
        <label>1</label>
    </ligand>
</feature>
<dbReference type="CDD" id="cd09088">
    <property type="entry name" value="Ape2-like_AP-endo"/>
    <property type="match status" value="1"/>
</dbReference>
<dbReference type="InterPro" id="IPR020848">
    <property type="entry name" value="AP_endonuclease_F1_CS"/>
</dbReference>
<evidence type="ECO:0000313" key="16">
    <source>
        <dbReference type="EMBL" id="KAF2793377.1"/>
    </source>
</evidence>